<protein>
    <recommendedName>
        <fullName evidence="4">Yeast cell wall synthesis Kre9/Knh1-like N-terminal domain-containing protein</fullName>
    </recommendedName>
</protein>
<gene>
    <name evidence="5" type="ORF">CERZMDRAFT_120414</name>
</gene>
<feature type="signal peptide" evidence="3">
    <location>
        <begin position="1"/>
        <end position="21"/>
    </location>
</feature>
<evidence type="ECO:0000313" key="5">
    <source>
        <dbReference type="EMBL" id="KAF2214825.1"/>
    </source>
</evidence>
<feature type="compositionally biased region" description="Low complexity" evidence="2">
    <location>
        <begin position="132"/>
        <end position="148"/>
    </location>
</feature>
<proteinExistence type="predicted"/>
<feature type="chain" id="PRO_5025376848" description="Yeast cell wall synthesis Kre9/Knh1-like N-terminal domain-containing protein" evidence="3">
    <location>
        <begin position="22"/>
        <end position="224"/>
    </location>
</feature>
<sequence length="224" mass="21954">MFVKSILVGALAALAAAQSAAISFTNPLPQARVGQSFELTWQTNDASAPVTILLRKGDANNLQTVSTLTSSATGGKYEWTPASDLAPASDYALQITQGSNTNYLGPFSISGGTGTGTGSSSSSSAESPAGYATVSTSANSTSSQSITAMPPYATGNATLPRNTTMTSATLKPTGSTPGNTNGAGFQGSQTGSNGAQSTGGASSLLAGGSSVALALGAVAAIIMV</sequence>
<feature type="region of interest" description="Disordered" evidence="2">
    <location>
        <begin position="113"/>
        <end position="201"/>
    </location>
</feature>
<dbReference type="EMBL" id="ML992667">
    <property type="protein sequence ID" value="KAF2214825.1"/>
    <property type="molecule type" value="Genomic_DNA"/>
</dbReference>
<evidence type="ECO:0000313" key="6">
    <source>
        <dbReference type="Proteomes" id="UP000799539"/>
    </source>
</evidence>
<accession>A0A6A6FMZ0</accession>
<feature type="compositionally biased region" description="Polar residues" evidence="2">
    <location>
        <begin position="155"/>
        <end position="198"/>
    </location>
</feature>
<name>A0A6A6FMZ0_9PEZI</name>
<evidence type="ECO:0000256" key="3">
    <source>
        <dbReference type="SAM" id="SignalP"/>
    </source>
</evidence>
<dbReference type="InterPro" id="IPR052982">
    <property type="entry name" value="SRP1/TIP1-like"/>
</dbReference>
<evidence type="ECO:0000259" key="4">
    <source>
        <dbReference type="Pfam" id="PF10342"/>
    </source>
</evidence>
<feature type="domain" description="Yeast cell wall synthesis Kre9/Knh1-like N-terminal" evidence="4">
    <location>
        <begin position="32"/>
        <end position="109"/>
    </location>
</feature>
<evidence type="ECO:0000256" key="1">
    <source>
        <dbReference type="ARBA" id="ARBA00022729"/>
    </source>
</evidence>
<dbReference type="AlphaFoldDB" id="A0A6A6FMZ0"/>
<reference evidence="5" key="1">
    <citation type="journal article" date="2020" name="Stud. Mycol.">
        <title>101 Dothideomycetes genomes: a test case for predicting lifestyles and emergence of pathogens.</title>
        <authorList>
            <person name="Haridas S."/>
            <person name="Albert R."/>
            <person name="Binder M."/>
            <person name="Bloem J."/>
            <person name="Labutti K."/>
            <person name="Salamov A."/>
            <person name="Andreopoulos B."/>
            <person name="Baker S."/>
            <person name="Barry K."/>
            <person name="Bills G."/>
            <person name="Bluhm B."/>
            <person name="Cannon C."/>
            <person name="Castanera R."/>
            <person name="Culley D."/>
            <person name="Daum C."/>
            <person name="Ezra D."/>
            <person name="Gonzalez J."/>
            <person name="Henrissat B."/>
            <person name="Kuo A."/>
            <person name="Liang C."/>
            <person name="Lipzen A."/>
            <person name="Lutzoni F."/>
            <person name="Magnuson J."/>
            <person name="Mondo S."/>
            <person name="Nolan M."/>
            <person name="Ohm R."/>
            <person name="Pangilinan J."/>
            <person name="Park H.-J."/>
            <person name="Ramirez L."/>
            <person name="Alfaro M."/>
            <person name="Sun H."/>
            <person name="Tritt A."/>
            <person name="Yoshinaga Y."/>
            <person name="Zwiers L.-H."/>
            <person name="Turgeon B."/>
            <person name="Goodwin S."/>
            <person name="Spatafora J."/>
            <person name="Crous P."/>
            <person name="Grigoriev I."/>
        </authorList>
    </citation>
    <scope>NUCLEOTIDE SEQUENCE</scope>
    <source>
        <strain evidence="5">SCOH1-5</strain>
    </source>
</reference>
<keyword evidence="6" id="KW-1185">Reference proteome</keyword>
<dbReference type="Proteomes" id="UP000799539">
    <property type="component" value="Unassembled WGS sequence"/>
</dbReference>
<dbReference type="PANTHER" id="PTHR40633:SF1">
    <property type="entry name" value="GPI ANCHORED SERINE-THREONINE RICH PROTEIN (AFU_ORTHOLOGUE AFUA_1G03630)"/>
    <property type="match status" value="1"/>
</dbReference>
<evidence type="ECO:0000256" key="2">
    <source>
        <dbReference type="SAM" id="MobiDB-lite"/>
    </source>
</evidence>
<keyword evidence="1 3" id="KW-0732">Signal</keyword>
<organism evidence="5 6">
    <name type="scientific">Cercospora zeae-maydis SCOH1-5</name>
    <dbReference type="NCBI Taxonomy" id="717836"/>
    <lineage>
        <taxon>Eukaryota</taxon>
        <taxon>Fungi</taxon>
        <taxon>Dikarya</taxon>
        <taxon>Ascomycota</taxon>
        <taxon>Pezizomycotina</taxon>
        <taxon>Dothideomycetes</taxon>
        <taxon>Dothideomycetidae</taxon>
        <taxon>Mycosphaerellales</taxon>
        <taxon>Mycosphaerellaceae</taxon>
        <taxon>Cercospora</taxon>
    </lineage>
</organism>
<dbReference type="OrthoDB" id="5589325at2759"/>
<dbReference type="Pfam" id="PF10342">
    <property type="entry name" value="Kre9_KNH"/>
    <property type="match status" value="1"/>
</dbReference>
<dbReference type="PANTHER" id="PTHR40633">
    <property type="entry name" value="MATRIX PROTEIN, PUTATIVE (AFU_ORTHOLOGUE AFUA_8G05410)-RELATED"/>
    <property type="match status" value="1"/>
</dbReference>
<dbReference type="InterPro" id="IPR018466">
    <property type="entry name" value="Kre9/Knh1-like_N"/>
</dbReference>